<dbReference type="HOGENOM" id="CLU_1186082_0_0_1"/>
<evidence type="ECO:0000313" key="1">
    <source>
        <dbReference type="EMBL" id="EFX60415.1"/>
    </source>
</evidence>
<dbReference type="Proteomes" id="UP000000305">
    <property type="component" value="Unassembled WGS sequence"/>
</dbReference>
<dbReference type="KEGG" id="dpx:DAPPUDRAFT_124259"/>
<evidence type="ECO:0000313" key="2">
    <source>
        <dbReference type="Proteomes" id="UP000000305"/>
    </source>
</evidence>
<dbReference type="InParanoid" id="E9I6G5"/>
<dbReference type="AlphaFoldDB" id="E9I6G5"/>
<keyword evidence="2" id="KW-1185">Reference proteome</keyword>
<protein>
    <submittedName>
        <fullName evidence="1">Uncharacterized protein</fullName>
    </submittedName>
</protein>
<dbReference type="EMBL" id="GL736437">
    <property type="protein sequence ID" value="EFX60415.1"/>
    <property type="molecule type" value="Genomic_DNA"/>
</dbReference>
<reference evidence="1 2" key="1">
    <citation type="journal article" date="2011" name="Science">
        <title>The ecoresponsive genome of Daphnia pulex.</title>
        <authorList>
            <person name="Colbourne J.K."/>
            <person name="Pfrender M.E."/>
            <person name="Gilbert D."/>
            <person name="Thomas W.K."/>
            <person name="Tucker A."/>
            <person name="Oakley T.H."/>
            <person name="Tokishita S."/>
            <person name="Aerts A."/>
            <person name="Arnold G.J."/>
            <person name="Basu M.K."/>
            <person name="Bauer D.J."/>
            <person name="Caceres C.E."/>
            <person name="Carmel L."/>
            <person name="Casola C."/>
            <person name="Choi J.H."/>
            <person name="Detter J.C."/>
            <person name="Dong Q."/>
            <person name="Dusheyko S."/>
            <person name="Eads B.D."/>
            <person name="Frohlich T."/>
            <person name="Geiler-Samerotte K.A."/>
            <person name="Gerlach D."/>
            <person name="Hatcher P."/>
            <person name="Jogdeo S."/>
            <person name="Krijgsveld J."/>
            <person name="Kriventseva E.V."/>
            <person name="Kultz D."/>
            <person name="Laforsch C."/>
            <person name="Lindquist E."/>
            <person name="Lopez J."/>
            <person name="Manak J.R."/>
            <person name="Muller J."/>
            <person name="Pangilinan J."/>
            <person name="Patwardhan R.P."/>
            <person name="Pitluck S."/>
            <person name="Pritham E.J."/>
            <person name="Rechtsteiner A."/>
            <person name="Rho M."/>
            <person name="Rogozin I.B."/>
            <person name="Sakarya O."/>
            <person name="Salamov A."/>
            <person name="Schaack S."/>
            <person name="Shapiro H."/>
            <person name="Shiga Y."/>
            <person name="Skalitzky C."/>
            <person name="Smith Z."/>
            <person name="Souvorov A."/>
            <person name="Sung W."/>
            <person name="Tang Z."/>
            <person name="Tsuchiya D."/>
            <person name="Tu H."/>
            <person name="Vos H."/>
            <person name="Wang M."/>
            <person name="Wolf Y.I."/>
            <person name="Yamagata H."/>
            <person name="Yamada T."/>
            <person name="Ye Y."/>
            <person name="Shaw J.R."/>
            <person name="Andrews J."/>
            <person name="Crease T.J."/>
            <person name="Tang H."/>
            <person name="Lucas S.M."/>
            <person name="Robertson H.M."/>
            <person name="Bork P."/>
            <person name="Koonin E.V."/>
            <person name="Zdobnov E.M."/>
            <person name="Grigoriev I.V."/>
            <person name="Lynch M."/>
            <person name="Boore J.L."/>
        </authorList>
    </citation>
    <scope>NUCLEOTIDE SEQUENCE [LARGE SCALE GENOMIC DNA]</scope>
</reference>
<sequence length="234" mass="26061">MDLVTLTDRIGQPLRWHPSVTLLRSDHPLYLLWTSQQGGTPAPTAQNWPEENVLVWRHGLLLRTEPLDAVSCELLQMATQPNRLPAALVEHPEWLSRLIQLLHWQLYAVGTTFSHINMTFKPVAAAAFAAIFGQFLQFIDAGMRRGVLQAFTAVGRKRLAAAEVYEAAEQQGRGEESMLTMKVMHDEFLSRKDVPVNRPSFSRRIRLTAVGRLLPVATGSSGCSLPAAGQIQCK</sequence>
<organism evidence="1 2">
    <name type="scientific">Daphnia pulex</name>
    <name type="common">Water flea</name>
    <dbReference type="NCBI Taxonomy" id="6669"/>
    <lineage>
        <taxon>Eukaryota</taxon>
        <taxon>Metazoa</taxon>
        <taxon>Ecdysozoa</taxon>
        <taxon>Arthropoda</taxon>
        <taxon>Crustacea</taxon>
        <taxon>Branchiopoda</taxon>
        <taxon>Diplostraca</taxon>
        <taxon>Cladocera</taxon>
        <taxon>Anomopoda</taxon>
        <taxon>Daphniidae</taxon>
        <taxon>Daphnia</taxon>
    </lineage>
</organism>
<accession>E9I6G5</accession>
<gene>
    <name evidence="1" type="ORF">DAPPUDRAFT_124259</name>
</gene>
<proteinExistence type="predicted"/>
<name>E9I6G5_DAPPU</name>